<dbReference type="InterPro" id="IPR024755">
    <property type="entry name" value="cpYpsA"/>
</dbReference>
<comment type="caution">
    <text evidence="1">The sequence shown here is derived from an EMBL/GenBank/DDBJ whole genome shotgun (WGS) entry which is preliminary data.</text>
</comment>
<dbReference type="EMBL" id="LJZQ01000030">
    <property type="protein sequence ID" value="KPQ27333.1"/>
    <property type="molecule type" value="Genomic_DNA"/>
</dbReference>
<proteinExistence type="predicted"/>
<name>A0A0P7YZ40_9GAMM</name>
<evidence type="ECO:0000313" key="1">
    <source>
        <dbReference type="EMBL" id="KPQ27333.1"/>
    </source>
</evidence>
<dbReference type="Pfam" id="PF12694">
    <property type="entry name" value="cpYpsA"/>
    <property type="match status" value="1"/>
</dbReference>
<gene>
    <name evidence="1" type="ORF">HLUCCX14_15230</name>
</gene>
<organism evidence="1 2">
    <name type="scientific">Marinobacter excellens HL-55</name>
    <dbReference type="NCBI Taxonomy" id="1305731"/>
    <lineage>
        <taxon>Bacteria</taxon>
        <taxon>Pseudomonadati</taxon>
        <taxon>Pseudomonadota</taxon>
        <taxon>Gammaproteobacteria</taxon>
        <taxon>Pseudomonadales</taxon>
        <taxon>Marinobacteraceae</taxon>
        <taxon>Marinobacter</taxon>
    </lineage>
</organism>
<dbReference type="Proteomes" id="UP000050416">
    <property type="component" value="Unassembled WGS sequence"/>
</dbReference>
<accession>A0A0P7YZ40</accession>
<dbReference type="SUPFAM" id="SSF102405">
    <property type="entry name" value="MCP/YpsA-like"/>
    <property type="match status" value="1"/>
</dbReference>
<reference evidence="1 2" key="1">
    <citation type="submission" date="2015-09" db="EMBL/GenBank/DDBJ databases">
        <title>Identification and resolution of microdiversity through metagenomic sequencing of parallel consortia.</title>
        <authorList>
            <person name="Nelson W.C."/>
            <person name="Romine M.F."/>
            <person name="Lindemann S.R."/>
        </authorList>
    </citation>
    <scope>NUCLEOTIDE SEQUENCE [LARGE SCALE GENOMIC DNA]</scope>
    <source>
        <strain evidence="1">HL-55</strain>
    </source>
</reference>
<dbReference type="STRING" id="1305731.GCA_000934705_00705"/>
<sequence>MPVQLHQIVSGGQTGADRAALDAGMTLGIAVGGACPKGRLAEDGPLASRYPLREITGGYRQRTKTNVVDSDGTVIFFRSVPEGGTEATLAFCIKLKKPYCLIDMNEIGVARAATLINQFITAKNIHILNIAGARESRSPGIYEFVFSALLTSQQKPVPLAPETQR</sequence>
<evidence type="ECO:0000313" key="2">
    <source>
        <dbReference type="Proteomes" id="UP000050416"/>
    </source>
</evidence>
<dbReference type="OrthoDB" id="283616at2"/>
<dbReference type="PATRIC" id="fig|1305731.5.peg.1818"/>
<protein>
    <submittedName>
        <fullName evidence="1">Putative molybdenum carrier</fullName>
    </submittedName>
</protein>
<dbReference type="AlphaFoldDB" id="A0A0P7YZ40"/>
<dbReference type="Gene3D" id="3.40.50.450">
    <property type="match status" value="1"/>
</dbReference>